<proteinExistence type="predicted"/>
<gene>
    <name evidence="2" type="ORF">J2S07_000370</name>
</gene>
<evidence type="ECO:0000256" key="1">
    <source>
        <dbReference type="SAM" id="Phobius"/>
    </source>
</evidence>
<comment type="caution">
    <text evidence="2">The sequence shown here is derived from an EMBL/GenBank/DDBJ whole genome shotgun (WGS) entry which is preliminary data.</text>
</comment>
<keyword evidence="1" id="KW-0472">Membrane</keyword>
<keyword evidence="3" id="KW-1185">Reference proteome</keyword>
<sequence>MKNRTELTTLKRKRKTGNKKSGAVAGLLCHLLWLFVGIICFVQKAVLEPGEQVVS</sequence>
<accession>A0ABT9UZF6</accession>
<dbReference type="Proteomes" id="UP001231362">
    <property type="component" value="Unassembled WGS sequence"/>
</dbReference>
<protein>
    <submittedName>
        <fullName evidence="2">Uncharacterized protein</fullName>
    </submittedName>
</protein>
<evidence type="ECO:0000313" key="2">
    <source>
        <dbReference type="EMBL" id="MDQ0154072.1"/>
    </source>
</evidence>
<organism evidence="2 3">
    <name type="scientific">Anoxybacillus andreesenii</name>
    <dbReference type="NCBI Taxonomy" id="1325932"/>
    <lineage>
        <taxon>Bacteria</taxon>
        <taxon>Bacillati</taxon>
        <taxon>Bacillota</taxon>
        <taxon>Bacilli</taxon>
        <taxon>Bacillales</taxon>
        <taxon>Anoxybacillaceae</taxon>
        <taxon>Anoxybacillus</taxon>
    </lineage>
</organism>
<feature type="transmembrane region" description="Helical" evidence="1">
    <location>
        <begin position="21"/>
        <end position="46"/>
    </location>
</feature>
<evidence type="ECO:0000313" key="3">
    <source>
        <dbReference type="Proteomes" id="UP001231362"/>
    </source>
</evidence>
<keyword evidence="1" id="KW-1133">Transmembrane helix</keyword>
<dbReference type="EMBL" id="JAUSTU010000001">
    <property type="protein sequence ID" value="MDQ0154072.1"/>
    <property type="molecule type" value="Genomic_DNA"/>
</dbReference>
<reference evidence="2 3" key="1">
    <citation type="submission" date="2023-07" db="EMBL/GenBank/DDBJ databases">
        <title>Genomic Encyclopedia of Type Strains, Phase IV (KMG-IV): sequencing the most valuable type-strain genomes for metagenomic binning, comparative biology and taxonomic classification.</title>
        <authorList>
            <person name="Goeker M."/>
        </authorList>
    </citation>
    <scope>NUCLEOTIDE SEQUENCE [LARGE SCALE GENOMIC DNA]</scope>
    <source>
        <strain evidence="2 3">DSM 23948</strain>
    </source>
</reference>
<keyword evidence="1" id="KW-0812">Transmembrane</keyword>
<name>A0ABT9UZF6_9BACL</name>